<proteinExistence type="predicted"/>
<gene>
    <name evidence="2" type="ORF">SCF082_LOCUS24856</name>
</gene>
<comment type="caution">
    <text evidence="2">The sequence shown here is derived from an EMBL/GenBank/DDBJ whole genome shotgun (WGS) entry which is preliminary data.</text>
</comment>
<feature type="transmembrane region" description="Helical" evidence="1">
    <location>
        <begin position="256"/>
        <end position="275"/>
    </location>
</feature>
<accession>A0ABP0LX70</accession>
<evidence type="ECO:0000256" key="1">
    <source>
        <dbReference type="SAM" id="Phobius"/>
    </source>
</evidence>
<name>A0ABP0LX70_9DINO</name>
<feature type="transmembrane region" description="Helical" evidence="1">
    <location>
        <begin position="468"/>
        <end position="490"/>
    </location>
</feature>
<sequence>MTSARPDIGAFGARTATALVMHETVSPARWCITYRDLQIFRAEIQEAIQDEAFPGYFSKVFGPSIYVVNEHYIKPVTAAAGKMSWALMMHPDGLDSDLFITHAWQEGIFEFTEKVLASWPMRARHAWCCMLANPQNLDIGALIQSPSTSPFAIALRSSKHLLVVPNRHKSVYTRLWCGFEAYLAFELNKIIRTARPPIMRLVMFAWLRMCPTLLVGILVGVLFYLKDLRRGVVAHWSLVLLVFLATVISQNSGQRMSLLANHLGLLTSIALLIGWTPRPFNVFGELATQDIARTFMARSFYAAYFVLAEIDRLTLSAGVQEAKELQEQYEGSIHHAKCSELQDEVNIRSEIGDQVDEVDKVIQVLIKTGMTSPALRDAYLQGVNIEHVADAQLAIPILLLGPSLLLGCWKWGRFTYVWRYTDLPLPPWEVDAFLGWDLFFVDALSVLARVCFLILLCRRSIDERCFMLNAMAKMNIPFFSVMASSLVLGWSKAATYTLFLVFHLSFLAVLFFAALGIQGTLNLPGGQFFAQVILSRFLKCGHLPSERIWDEETSFASTSSDSD</sequence>
<dbReference type="EMBL" id="CAXAMM010018491">
    <property type="protein sequence ID" value="CAK9043523.1"/>
    <property type="molecule type" value="Genomic_DNA"/>
</dbReference>
<feature type="transmembrane region" description="Helical" evidence="1">
    <location>
        <begin position="393"/>
        <end position="412"/>
    </location>
</feature>
<organism evidence="2 3">
    <name type="scientific">Durusdinium trenchii</name>
    <dbReference type="NCBI Taxonomy" id="1381693"/>
    <lineage>
        <taxon>Eukaryota</taxon>
        <taxon>Sar</taxon>
        <taxon>Alveolata</taxon>
        <taxon>Dinophyceae</taxon>
        <taxon>Suessiales</taxon>
        <taxon>Symbiodiniaceae</taxon>
        <taxon>Durusdinium</taxon>
    </lineage>
</organism>
<reference evidence="2 3" key="1">
    <citation type="submission" date="2024-02" db="EMBL/GenBank/DDBJ databases">
        <authorList>
            <person name="Chen Y."/>
            <person name="Shah S."/>
            <person name="Dougan E. K."/>
            <person name="Thang M."/>
            <person name="Chan C."/>
        </authorList>
    </citation>
    <scope>NUCLEOTIDE SEQUENCE [LARGE SCALE GENOMIC DNA]</scope>
</reference>
<keyword evidence="1" id="KW-1133">Transmembrane helix</keyword>
<keyword evidence="1" id="KW-0472">Membrane</keyword>
<protein>
    <submittedName>
        <fullName evidence="2">Uncharacterized protein</fullName>
    </submittedName>
</protein>
<evidence type="ECO:0000313" key="2">
    <source>
        <dbReference type="EMBL" id="CAK9043523.1"/>
    </source>
</evidence>
<feature type="transmembrane region" description="Helical" evidence="1">
    <location>
        <begin position="496"/>
        <end position="517"/>
    </location>
</feature>
<keyword evidence="3" id="KW-1185">Reference proteome</keyword>
<feature type="transmembrane region" description="Helical" evidence="1">
    <location>
        <begin position="432"/>
        <end position="456"/>
    </location>
</feature>
<keyword evidence="1" id="KW-0812">Transmembrane</keyword>
<feature type="transmembrane region" description="Helical" evidence="1">
    <location>
        <begin position="232"/>
        <end position="250"/>
    </location>
</feature>
<evidence type="ECO:0000313" key="3">
    <source>
        <dbReference type="Proteomes" id="UP001642464"/>
    </source>
</evidence>
<feature type="transmembrane region" description="Helical" evidence="1">
    <location>
        <begin position="201"/>
        <end position="225"/>
    </location>
</feature>
<dbReference type="Proteomes" id="UP001642464">
    <property type="component" value="Unassembled WGS sequence"/>
</dbReference>